<proteinExistence type="predicted"/>
<gene>
    <name evidence="1" type="ORF">ACFFH7_08060</name>
</gene>
<dbReference type="RefSeq" id="WP_273942556.1">
    <property type="nucleotide sequence ID" value="NZ_CP097263.1"/>
</dbReference>
<name>A0ABV6MMB4_9PSEU</name>
<evidence type="ECO:0008006" key="3">
    <source>
        <dbReference type="Google" id="ProtNLM"/>
    </source>
</evidence>
<evidence type="ECO:0000313" key="1">
    <source>
        <dbReference type="EMBL" id="MFC0541434.1"/>
    </source>
</evidence>
<accession>A0ABV6MMB4</accession>
<organism evidence="1 2">
    <name type="scientific">Kutzneria chonburiensis</name>
    <dbReference type="NCBI Taxonomy" id="1483604"/>
    <lineage>
        <taxon>Bacteria</taxon>
        <taxon>Bacillati</taxon>
        <taxon>Actinomycetota</taxon>
        <taxon>Actinomycetes</taxon>
        <taxon>Pseudonocardiales</taxon>
        <taxon>Pseudonocardiaceae</taxon>
        <taxon>Kutzneria</taxon>
    </lineage>
</organism>
<reference evidence="1 2" key="1">
    <citation type="submission" date="2024-09" db="EMBL/GenBank/DDBJ databases">
        <authorList>
            <person name="Sun Q."/>
            <person name="Mori K."/>
        </authorList>
    </citation>
    <scope>NUCLEOTIDE SEQUENCE [LARGE SCALE GENOMIC DNA]</scope>
    <source>
        <strain evidence="1 2">TBRC 1432</strain>
    </source>
</reference>
<evidence type="ECO:0000313" key="2">
    <source>
        <dbReference type="Proteomes" id="UP001589810"/>
    </source>
</evidence>
<protein>
    <recommendedName>
        <fullName evidence="3">IrrE N-terminal-like domain-containing protein</fullName>
    </recommendedName>
</protein>
<dbReference type="Proteomes" id="UP001589810">
    <property type="component" value="Unassembled WGS sequence"/>
</dbReference>
<comment type="caution">
    <text evidence="1">The sequence shown here is derived from an EMBL/GenBank/DDBJ whole genome shotgun (WGS) entry which is preliminary data.</text>
</comment>
<keyword evidence="2" id="KW-1185">Reference proteome</keyword>
<dbReference type="EMBL" id="JBHLUD010000002">
    <property type="protein sequence ID" value="MFC0541434.1"/>
    <property type="molecule type" value="Genomic_DNA"/>
</dbReference>
<sequence length="196" mass="21862">MRLTSWLRRGHRHRQVTRAVRDLMAAVPVGTDLEEFVRRLAASRGRPVSLVPFSEVVPDVAAPFSGLWVKAPRLDCIVYDDTAPQATQRHAVFHEVAHMVLGHLSTEDLDGLQLRLMSALLPDLQPQVIQRTVRAGLCRSGCGYVDEQEDAAERFATELALRVSRAHLIHPIPPPDPEDLAVIARFMSTLGPRKRS</sequence>